<keyword evidence="9" id="KW-0808">Transferase</keyword>
<dbReference type="GO" id="GO:0003723">
    <property type="term" value="F:RNA binding"/>
    <property type="evidence" value="ECO:0007669"/>
    <property type="project" value="UniProtKB-KW"/>
</dbReference>
<keyword evidence="17" id="KW-1133">Transmembrane helix</keyword>
<sequence>MVGFHEELPIDQDSKVKTFKDAVDFPSIDSYLDFDSCNWLGNNPSIEEFGVKDTDFDFFEDDMEEIGQGGVENHQNTVLSETVFEVKPELCGGVTEDIEAEPKLCDDVAGEPAVKDVSASVDCPTMKKTDSEASSSSSSSSSSGSSSSSEEEESDDEEDSEEEEEEEEKMVIVKEDGVAGELEEGEIESADEVEEDSDDDDEDEVNEMIAWSNDEDDDLGLQTKDPIRSKNELKDLPPVPAVDVSLEPHHVTLPVGVVLSVMSTQVIVEGMEQHSPLTEGSILWITERRTPLGLVDEIFGPVKCPYYIVRFNSESEVPEGVSQGTPVSFVADFAQHILNIKELQKKGYDASGDNDEEIPDELEFSDDEKEAEYRRMQKMEKRGMGNDQRNGNARNKKKKNRDHHGSSSSLSSNRSDPQMGGPPVSNHHQPRPQMDGFPPNNGSPWRPQSNQQNQFQLPPMGMPNLGPMQMPMMGMQNQNQMMFPPQFNGGQMPMPMPMPGGLNYFPGQGSAPWPALNCFNQQQFGGMGRGIQHPQLPNMFASQGFQMQQPQSQMQRPPQFQMQPQFQPRPQYQMMNSNRPPSPMNPQFQMQPQSEIRPPSQVPQHSPTNPESPVQEQSQGFSNGQSSERGRGHRGGRGRGRVSSSSLCPLPKLNQKFEFFFLSRLSLSAVVFIGDVSCFFKTTLISCLNWVSQGMRKLYRKLASFKDPFTRAKRHVSSSHSGFRSFSDRRWMFPFVAASIISITLLMLSISGFYSEEEESPLPSDAVSKPTNDDYFVESSFLKSNPDVNPDLPRLAYLISGTKGDSHRMMRTLQAVYHPRNQYVLHLDLEAPPKERMELALSVKSDPIFSRMENVRVMSQSNLVTYKGPTMIACTLQAVAILLRESLHWDWFLNLSASDYPLVTQDDLLYVFSNMSRNVNFIENMQLTGWKLNQRAKSIIVDPGLYLSKKSDLAWTTQRRSLPTSFKLFTGSAWIMLTRSFLEYCIWGWDNFPRTILMYYTNFVSSPEGYFHTVLCNSKEFVNTAIGHDLHYIAWDNPPKQHPVSLSLKDFDNMVKSKAPFARKFHKNDPVLDKIDRELLGRTHRFSPGGWCVGRSDNGSDPCSVQGNDSVLRPGPGAVRLQELVQTLSSEDQHTSLMAFREVRPCILSLGCAPLNVYGKCVSVSHARKLFDEIPQRNTVVWKAMISHYTHCGKIREAVELYEAMDVMPNESSFNAIIKGLVGTEDGSYKAIGFYRKMIEFRFKPSLITLDHYSCLVDVLSRVWRLEEACKVIQPMPEKPIGIVEDRAGESGELCVVGEIYMSVERQEDGGRET</sequence>
<keyword evidence="17" id="KW-0812">Transmembrane</keyword>
<evidence type="ECO:0000256" key="9">
    <source>
        <dbReference type="ARBA" id="ARBA00022679"/>
    </source>
</evidence>
<feature type="compositionally biased region" description="Low complexity" evidence="16">
    <location>
        <begin position="544"/>
        <end position="579"/>
    </location>
</feature>
<dbReference type="InterPro" id="IPR011990">
    <property type="entry name" value="TPR-like_helical_dom_sf"/>
</dbReference>
<organism evidence="18 19">
    <name type="scientific">Brassica campestris</name>
    <name type="common">Field mustard</name>
    <dbReference type="NCBI Taxonomy" id="3711"/>
    <lineage>
        <taxon>Eukaryota</taxon>
        <taxon>Viridiplantae</taxon>
        <taxon>Streptophyta</taxon>
        <taxon>Embryophyta</taxon>
        <taxon>Tracheophyta</taxon>
        <taxon>Spermatophyta</taxon>
        <taxon>Magnoliopsida</taxon>
        <taxon>eudicotyledons</taxon>
        <taxon>Gunneridae</taxon>
        <taxon>Pentapetalae</taxon>
        <taxon>rosids</taxon>
        <taxon>malvids</taxon>
        <taxon>Brassicales</taxon>
        <taxon>Brassicaceae</taxon>
        <taxon>Brassiceae</taxon>
        <taxon>Brassica</taxon>
    </lineage>
</organism>
<proteinExistence type="inferred from homology"/>
<feature type="region of interest" description="Disordered" evidence="16">
    <location>
        <begin position="112"/>
        <end position="204"/>
    </location>
</feature>
<dbReference type="Gene3D" id="2.40.10.230">
    <property type="entry name" value="Probable tRNA pseudouridine synthase domain"/>
    <property type="match status" value="1"/>
</dbReference>
<feature type="compositionally biased region" description="Low complexity" evidence="16">
    <location>
        <begin position="456"/>
        <end position="466"/>
    </location>
</feature>
<feature type="compositionally biased region" description="Polar residues" evidence="16">
    <location>
        <begin position="602"/>
        <end position="625"/>
    </location>
</feature>
<feature type="region of interest" description="Disordered" evidence="16">
    <location>
        <begin position="347"/>
        <end position="466"/>
    </location>
</feature>
<keyword evidence="7" id="KW-0597">Phosphoprotein</keyword>
<dbReference type="InterPro" id="IPR002885">
    <property type="entry name" value="PPR_rpt"/>
</dbReference>
<feature type="region of interest" description="Disordered" evidence="16">
    <location>
        <begin position="544"/>
        <end position="645"/>
    </location>
</feature>
<feature type="compositionally biased region" description="Low complexity" evidence="16">
    <location>
        <begin position="132"/>
        <end position="148"/>
    </location>
</feature>
<dbReference type="Gene3D" id="1.25.40.10">
    <property type="entry name" value="Tetratricopeptide repeat domain"/>
    <property type="match status" value="1"/>
</dbReference>
<evidence type="ECO:0000256" key="6">
    <source>
        <dbReference type="ARBA" id="ARBA00022552"/>
    </source>
</evidence>
<evidence type="ECO:0000256" key="5">
    <source>
        <dbReference type="ARBA" id="ARBA00022517"/>
    </source>
</evidence>
<dbReference type="PANTHER" id="PTHR45719">
    <property type="entry name" value="GLYCOSYLTRANSFERASE"/>
    <property type="match status" value="1"/>
</dbReference>
<dbReference type="Pfam" id="PF13041">
    <property type="entry name" value="PPR_2"/>
    <property type="match status" value="1"/>
</dbReference>
<name>M4EX72_BRACM</name>
<feature type="compositionally biased region" description="Acidic residues" evidence="16">
    <location>
        <begin position="181"/>
        <end position="204"/>
    </location>
</feature>
<dbReference type="InterPro" id="IPR007504">
    <property type="entry name" value="H/ACA_rnp_Gar1/Naf1"/>
</dbReference>
<evidence type="ECO:0000256" key="15">
    <source>
        <dbReference type="PROSITE-ProRule" id="PRU00708"/>
    </source>
</evidence>
<evidence type="ECO:0000256" key="11">
    <source>
        <dbReference type="ARBA" id="ARBA00022884"/>
    </source>
</evidence>
<dbReference type="eggNOG" id="KOG2236">
    <property type="taxonomic scope" value="Eukaryota"/>
</dbReference>
<evidence type="ECO:0000256" key="17">
    <source>
        <dbReference type="SAM" id="Phobius"/>
    </source>
</evidence>
<evidence type="ECO:0000256" key="8">
    <source>
        <dbReference type="ARBA" id="ARBA00022676"/>
    </source>
</evidence>
<feature type="compositionally biased region" description="Low complexity" evidence="16">
    <location>
        <begin position="406"/>
        <end position="415"/>
    </location>
</feature>
<dbReference type="InterPro" id="IPR009000">
    <property type="entry name" value="Transl_B-barrel_sf"/>
</dbReference>
<dbReference type="Gramene" id="Bra033408.1">
    <property type="protein sequence ID" value="Bra033408.1-P"/>
    <property type="gene ID" value="Bra033408"/>
</dbReference>
<dbReference type="InParanoid" id="M4EX72"/>
<feature type="compositionally biased region" description="Polar residues" evidence="16">
    <location>
        <begin position="440"/>
        <end position="455"/>
    </location>
</feature>
<dbReference type="OMA" id="MGNDQRN"/>
<keyword evidence="8" id="KW-0328">Glycosyltransferase</keyword>
<dbReference type="EnsemblPlants" id="Bra033408.1">
    <property type="protein sequence ID" value="Bra033408.1-P"/>
    <property type="gene ID" value="Bra033408"/>
</dbReference>
<evidence type="ECO:0000256" key="2">
    <source>
        <dbReference type="ARBA" id="ARBA00004606"/>
    </source>
</evidence>
<feature type="compositionally biased region" description="Acidic residues" evidence="16">
    <location>
        <begin position="352"/>
        <end position="370"/>
    </location>
</feature>
<dbReference type="PANTHER" id="PTHR45719:SF34">
    <property type="entry name" value="H_ACA RIBONUCLEOPROTEIN COMPLEX NON-CORE SUBUNIT NAF1"/>
    <property type="match status" value="1"/>
</dbReference>
<keyword evidence="5" id="KW-0690">Ribosome biogenesis</keyword>
<accession>M4EX72</accession>
<dbReference type="InterPro" id="IPR038664">
    <property type="entry name" value="Gar1/Naf1_Cbf5-bd_sf"/>
</dbReference>
<dbReference type="GO" id="GO:0015020">
    <property type="term" value="F:glucuronosyltransferase activity"/>
    <property type="evidence" value="ECO:0007669"/>
    <property type="project" value="InterPro"/>
</dbReference>
<reference evidence="18" key="3">
    <citation type="submission" date="2023-03" db="UniProtKB">
        <authorList>
            <consortium name="EnsemblPlants"/>
        </authorList>
    </citation>
    <scope>IDENTIFICATION</scope>
    <source>
        <strain evidence="18">cv. Chiifu-401-42</strain>
    </source>
</reference>
<dbReference type="InterPro" id="IPR003406">
    <property type="entry name" value="Glyco_trans_14"/>
</dbReference>
<dbReference type="HOGENOM" id="CLU_260467_0_0_1"/>
<evidence type="ECO:0000256" key="3">
    <source>
        <dbReference type="ARBA" id="ARBA00009801"/>
    </source>
</evidence>
<keyword evidence="12 17" id="KW-0472">Membrane</keyword>
<evidence type="ECO:0000256" key="1">
    <source>
        <dbReference type="ARBA" id="ARBA00004123"/>
    </source>
</evidence>
<protein>
    <recommendedName>
        <fullName evidence="4">H/ACA ribonucleoprotein complex non-core subunit NAF1</fullName>
    </recommendedName>
</protein>
<evidence type="ECO:0000256" key="16">
    <source>
        <dbReference type="SAM" id="MobiDB-lite"/>
    </source>
</evidence>
<keyword evidence="19" id="KW-1185">Reference proteome</keyword>
<feature type="repeat" description="PPR" evidence="15">
    <location>
        <begin position="1178"/>
        <end position="1208"/>
    </location>
</feature>
<evidence type="ECO:0000256" key="14">
    <source>
        <dbReference type="ARBA" id="ARBA00023242"/>
    </source>
</evidence>
<evidence type="ECO:0000256" key="4">
    <source>
        <dbReference type="ARBA" id="ARBA00021438"/>
    </source>
</evidence>
<evidence type="ECO:0000256" key="10">
    <source>
        <dbReference type="ARBA" id="ARBA00022737"/>
    </source>
</evidence>
<keyword evidence="11" id="KW-0694">RNA-binding</keyword>
<reference evidence="18 19" key="2">
    <citation type="journal article" date="2018" name="Hortic Res">
        <title>Improved Brassica rapa reference genome by single-molecule sequencing and chromosome conformation capture technologies.</title>
        <authorList>
            <person name="Zhang L."/>
            <person name="Cai X."/>
            <person name="Wu J."/>
            <person name="Liu M."/>
            <person name="Grob S."/>
            <person name="Cheng F."/>
            <person name="Liang J."/>
            <person name="Cai C."/>
            <person name="Liu Z."/>
            <person name="Liu B."/>
            <person name="Wang F."/>
            <person name="Li S."/>
            <person name="Liu F."/>
            <person name="Li X."/>
            <person name="Cheng L."/>
            <person name="Yang W."/>
            <person name="Li M.H."/>
            <person name="Grossniklaus U."/>
            <person name="Zheng H."/>
            <person name="Wang X."/>
        </authorList>
    </citation>
    <scope>NUCLEOTIDE SEQUENCE [LARGE SCALE GENOMIC DNA]</scope>
    <source>
        <strain evidence="18 19">cv. Chiifu-401-42</strain>
    </source>
</reference>
<dbReference type="STRING" id="51351.M4EX72"/>
<dbReference type="SUPFAM" id="SSF50447">
    <property type="entry name" value="Translation proteins"/>
    <property type="match status" value="1"/>
</dbReference>
<dbReference type="InterPro" id="IPR044610">
    <property type="entry name" value="GLCAT14A/B/C"/>
</dbReference>
<dbReference type="PROSITE" id="PS51375">
    <property type="entry name" value="PPR"/>
    <property type="match status" value="2"/>
</dbReference>
<dbReference type="GO" id="GO:0016020">
    <property type="term" value="C:membrane"/>
    <property type="evidence" value="ECO:0007669"/>
    <property type="project" value="UniProtKB-SubCell"/>
</dbReference>
<comment type="subcellular location">
    <subcellularLocation>
        <location evidence="2">Membrane</location>
        <topology evidence="2">Single-pass type II membrane protein</topology>
    </subcellularLocation>
    <subcellularLocation>
        <location evidence="1">Nucleus</location>
    </subcellularLocation>
</comment>
<evidence type="ECO:0000256" key="7">
    <source>
        <dbReference type="ARBA" id="ARBA00022553"/>
    </source>
</evidence>
<feature type="repeat" description="PPR" evidence="15">
    <location>
        <begin position="1210"/>
        <end position="1245"/>
    </location>
</feature>
<feature type="compositionally biased region" description="Basic residues" evidence="16">
    <location>
        <begin position="631"/>
        <end position="640"/>
    </location>
</feature>
<feature type="transmembrane region" description="Helical" evidence="17">
    <location>
        <begin position="665"/>
        <end position="691"/>
    </location>
</feature>
<feature type="transmembrane region" description="Helical" evidence="17">
    <location>
        <begin position="731"/>
        <end position="754"/>
    </location>
</feature>
<evidence type="ECO:0000256" key="13">
    <source>
        <dbReference type="ARBA" id="ARBA00023180"/>
    </source>
</evidence>
<dbReference type="FunFam" id="2.40.10.230:FF:000002">
    <property type="entry name" value="H/ACA ribonucleoprotein complex non-core subunit NAF1"/>
    <property type="match status" value="1"/>
</dbReference>
<evidence type="ECO:0000256" key="12">
    <source>
        <dbReference type="ARBA" id="ARBA00023136"/>
    </source>
</evidence>
<keyword evidence="10" id="KW-0677">Repeat</keyword>
<keyword evidence="13" id="KW-0325">Glycoprotein</keyword>
<dbReference type="GO" id="GO:0001522">
    <property type="term" value="P:pseudouridine synthesis"/>
    <property type="evidence" value="ECO:0007669"/>
    <property type="project" value="InterPro"/>
</dbReference>
<dbReference type="eggNOG" id="KOG0799">
    <property type="taxonomic scope" value="Eukaryota"/>
</dbReference>
<dbReference type="GO" id="GO:0005634">
    <property type="term" value="C:nucleus"/>
    <property type="evidence" value="ECO:0007669"/>
    <property type="project" value="UniProtKB-SubCell"/>
</dbReference>
<evidence type="ECO:0000313" key="18">
    <source>
        <dbReference type="EnsemblPlants" id="Bra033408.1-P"/>
    </source>
</evidence>
<reference evidence="18 19" key="1">
    <citation type="journal article" date="2011" name="Nat. Genet.">
        <title>The genome of the mesopolyploid crop species Brassica rapa.</title>
        <authorList>
            <consortium name="Brassica rapa Genome Sequencing Project Consortium"/>
            <person name="Wang X."/>
            <person name="Wang H."/>
            <person name="Wang J."/>
            <person name="Sun R."/>
            <person name="Wu J."/>
            <person name="Liu S."/>
            <person name="Bai Y."/>
            <person name="Mun J.H."/>
            <person name="Bancroft I."/>
            <person name="Cheng F."/>
            <person name="Huang S."/>
            <person name="Li X."/>
            <person name="Hua W."/>
            <person name="Wang J."/>
            <person name="Wang X."/>
            <person name="Freeling M."/>
            <person name="Pires J.C."/>
            <person name="Paterson A.H."/>
            <person name="Chalhoub B."/>
            <person name="Wang B."/>
            <person name="Hayward A."/>
            <person name="Sharpe A.G."/>
            <person name="Park B.S."/>
            <person name="Weisshaar B."/>
            <person name="Liu B."/>
            <person name="Li B."/>
            <person name="Liu B."/>
            <person name="Tong C."/>
            <person name="Song C."/>
            <person name="Duran C."/>
            <person name="Peng C."/>
            <person name="Geng C."/>
            <person name="Koh C."/>
            <person name="Lin C."/>
            <person name="Edwards D."/>
            <person name="Mu D."/>
            <person name="Shen D."/>
            <person name="Soumpourou E."/>
            <person name="Li F."/>
            <person name="Fraser F."/>
            <person name="Conant G."/>
            <person name="Lassalle G."/>
            <person name="King G.J."/>
            <person name="Bonnema G."/>
            <person name="Tang H."/>
            <person name="Wang H."/>
            <person name="Belcram H."/>
            <person name="Zhou H."/>
            <person name="Hirakawa H."/>
            <person name="Abe H."/>
            <person name="Guo H."/>
            <person name="Wang H."/>
            <person name="Jin H."/>
            <person name="Parkin I.A."/>
            <person name="Batley J."/>
            <person name="Kim J.S."/>
            <person name="Just J."/>
            <person name="Li J."/>
            <person name="Xu J."/>
            <person name="Deng J."/>
            <person name="Kim J.A."/>
            <person name="Li J."/>
            <person name="Yu J."/>
            <person name="Meng J."/>
            <person name="Wang J."/>
            <person name="Min J."/>
            <person name="Poulain J."/>
            <person name="Wang J."/>
            <person name="Hatakeyama K."/>
            <person name="Wu K."/>
            <person name="Wang L."/>
            <person name="Fang L."/>
            <person name="Trick M."/>
            <person name="Links M.G."/>
            <person name="Zhao M."/>
            <person name="Jin M."/>
            <person name="Ramchiary N."/>
            <person name="Drou N."/>
            <person name="Berkman P.J."/>
            <person name="Cai Q."/>
            <person name="Huang Q."/>
            <person name="Li R."/>
            <person name="Tabata S."/>
            <person name="Cheng S."/>
            <person name="Zhang S."/>
            <person name="Zhang S."/>
            <person name="Huang S."/>
            <person name="Sato S."/>
            <person name="Sun S."/>
            <person name="Kwon S.J."/>
            <person name="Choi S.R."/>
            <person name="Lee T.H."/>
            <person name="Fan W."/>
            <person name="Zhao X."/>
            <person name="Tan X."/>
            <person name="Xu X."/>
            <person name="Wang Y."/>
            <person name="Qiu Y."/>
            <person name="Yin Y."/>
            <person name="Li Y."/>
            <person name="Du Y."/>
            <person name="Liao Y."/>
            <person name="Lim Y."/>
            <person name="Narusaka Y."/>
            <person name="Wang Y."/>
            <person name="Wang Z."/>
            <person name="Li Z."/>
            <person name="Wang Z."/>
            <person name="Xiong Z."/>
            <person name="Zhang Z."/>
        </authorList>
    </citation>
    <scope>NUCLEOTIDE SEQUENCE [LARGE SCALE GENOMIC DNA]</scope>
    <source>
        <strain evidence="18 19">cv. Chiifu-401-42</strain>
    </source>
</reference>
<keyword evidence="14" id="KW-0539">Nucleus</keyword>
<comment type="similarity">
    <text evidence="3">Belongs to the NAF1 family.</text>
</comment>
<evidence type="ECO:0000313" key="19">
    <source>
        <dbReference type="Proteomes" id="UP000011750"/>
    </source>
</evidence>
<dbReference type="GO" id="GO:0006364">
    <property type="term" value="P:rRNA processing"/>
    <property type="evidence" value="ECO:0007669"/>
    <property type="project" value="UniProtKB-KW"/>
</dbReference>
<keyword evidence="6" id="KW-0698">rRNA processing</keyword>
<feature type="compositionally biased region" description="Acidic residues" evidence="16">
    <location>
        <begin position="149"/>
        <end position="168"/>
    </location>
</feature>
<dbReference type="Pfam" id="PF02485">
    <property type="entry name" value="Branch"/>
    <property type="match status" value="1"/>
</dbReference>
<feature type="compositionally biased region" description="Basic and acidic residues" evidence="16">
    <location>
        <begin position="371"/>
        <end position="384"/>
    </location>
</feature>
<dbReference type="eggNOG" id="KOG4197">
    <property type="taxonomic scope" value="Eukaryota"/>
</dbReference>
<dbReference type="Pfam" id="PF04410">
    <property type="entry name" value="Gar1"/>
    <property type="match status" value="1"/>
</dbReference>
<dbReference type="Proteomes" id="UP000011750">
    <property type="component" value="Chromosome A10"/>
</dbReference>